<name>G8LTD2_ACECE</name>
<dbReference type="KEGG" id="ccl:Clocl_1770"/>
<evidence type="ECO:0000313" key="2">
    <source>
        <dbReference type="EMBL" id="AEV68379.1"/>
    </source>
</evidence>
<protein>
    <submittedName>
        <fullName evidence="2">Uncharacterized protein</fullName>
    </submittedName>
</protein>
<evidence type="ECO:0000256" key="1">
    <source>
        <dbReference type="SAM" id="Phobius"/>
    </source>
</evidence>
<keyword evidence="1" id="KW-0812">Transmembrane</keyword>
<keyword evidence="3" id="KW-1185">Reference proteome</keyword>
<dbReference type="eggNOG" id="ENOG502ZEPA">
    <property type="taxonomic scope" value="Bacteria"/>
</dbReference>
<feature type="transmembrane region" description="Helical" evidence="1">
    <location>
        <begin position="45"/>
        <end position="62"/>
    </location>
</feature>
<dbReference type="HOGENOM" id="CLU_2205433_0_0_9"/>
<dbReference type="AlphaFoldDB" id="G8LTD2"/>
<accession>G8LTD2</accession>
<dbReference type="RefSeq" id="WP_014254965.1">
    <property type="nucleotide sequence ID" value="NC_016627.1"/>
</dbReference>
<keyword evidence="1" id="KW-0472">Membrane</keyword>
<reference evidence="2 3" key="2">
    <citation type="journal article" date="2012" name="Stand. Genomic Sci.">
        <title>Complete Genome Sequence of Clostridium clariflavum DSM 19732.</title>
        <authorList>
            <person name="Izquierdo J.A."/>
            <person name="Goodwin L."/>
            <person name="Davenport K.W."/>
            <person name="Teshima H."/>
            <person name="Bruce D."/>
            <person name="Detter C."/>
            <person name="Tapia R."/>
            <person name="Han S."/>
            <person name="Land M."/>
            <person name="Hauser L."/>
            <person name="Jeffries C.D."/>
            <person name="Han J."/>
            <person name="Pitluck S."/>
            <person name="Nolan M."/>
            <person name="Chen A."/>
            <person name="Huntemann M."/>
            <person name="Mavromatis K."/>
            <person name="Mikhailova N."/>
            <person name="Liolios K."/>
            <person name="Woyke T."/>
            <person name="Lynd L.R."/>
        </authorList>
    </citation>
    <scope>NUCLEOTIDE SEQUENCE [LARGE SCALE GENOMIC DNA]</scope>
    <source>
        <strain evidence="3">DSM 19732 / NBRC 101661 / EBR45</strain>
    </source>
</reference>
<dbReference type="Proteomes" id="UP000005435">
    <property type="component" value="Chromosome"/>
</dbReference>
<reference evidence="3" key="1">
    <citation type="submission" date="2011-12" db="EMBL/GenBank/DDBJ databases">
        <title>Complete sequence of Clostridium clariflavum DSM 19732.</title>
        <authorList>
            <consortium name="US DOE Joint Genome Institute"/>
            <person name="Lucas S."/>
            <person name="Han J."/>
            <person name="Lapidus A."/>
            <person name="Cheng J.-F."/>
            <person name="Goodwin L."/>
            <person name="Pitluck S."/>
            <person name="Peters L."/>
            <person name="Teshima H."/>
            <person name="Detter J.C."/>
            <person name="Han C."/>
            <person name="Tapia R."/>
            <person name="Land M."/>
            <person name="Hauser L."/>
            <person name="Kyrpides N."/>
            <person name="Ivanova N."/>
            <person name="Pagani I."/>
            <person name="Kitzmiller T."/>
            <person name="Lynd L."/>
            <person name="Izquierdo J."/>
            <person name="Woyke T."/>
        </authorList>
    </citation>
    <scope>NUCLEOTIDE SEQUENCE [LARGE SCALE GENOMIC DNA]</scope>
    <source>
        <strain evidence="3">DSM 19732 / NBRC 101661 / EBR45</strain>
    </source>
</reference>
<dbReference type="OrthoDB" id="1937586at2"/>
<evidence type="ECO:0000313" key="3">
    <source>
        <dbReference type="Proteomes" id="UP000005435"/>
    </source>
</evidence>
<dbReference type="EMBL" id="CP003065">
    <property type="protein sequence ID" value="AEV68379.1"/>
    <property type="molecule type" value="Genomic_DNA"/>
</dbReference>
<gene>
    <name evidence="2" type="ordered locus">Clocl_1770</name>
</gene>
<sequence length="107" mass="12704">MKDNKEQCNHKYIIDYSFRKPSLFFHSLPCDICKQSINLSLPWRIIYWIVDIMGFVLAYIVSTSVHIKFLGNTFIASILIFVLLIWFVQLIIKLIFKYGKWVEVAKK</sequence>
<organism evidence="2 3">
    <name type="scientific">Acetivibrio clariflavus (strain DSM 19732 / NBRC 101661 / EBR45)</name>
    <name type="common">Clostridium clariflavum</name>
    <dbReference type="NCBI Taxonomy" id="720554"/>
    <lineage>
        <taxon>Bacteria</taxon>
        <taxon>Bacillati</taxon>
        <taxon>Bacillota</taxon>
        <taxon>Clostridia</taxon>
        <taxon>Eubacteriales</taxon>
        <taxon>Oscillospiraceae</taxon>
        <taxon>Acetivibrio</taxon>
    </lineage>
</organism>
<keyword evidence="1" id="KW-1133">Transmembrane helix</keyword>
<proteinExistence type="predicted"/>
<feature type="transmembrane region" description="Helical" evidence="1">
    <location>
        <begin position="74"/>
        <end position="96"/>
    </location>
</feature>